<organism evidence="2 3">
    <name type="scientific">Candidatus Roizmanbacteria bacterium CG_4_8_14_3_um_filter_36_10</name>
    <dbReference type="NCBI Taxonomy" id="1974834"/>
    <lineage>
        <taxon>Bacteria</taxon>
        <taxon>Candidatus Roizmaniibacteriota</taxon>
    </lineage>
</organism>
<evidence type="ECO:0000256" key="1">
    <source>
        <dbReference type="SAM" id="Phobius"/>
    </source>
</evidence>
<keyword evidence="1" id="KW-1133">Transmembrane helix</keyword>
<keyword evidence="1" id="KW-0812">Transmembrane</keyword>
<proteinExistence type="predicted"/>
<name>A0A2M8GLX5_9BACT</name>
<comment type="caution">
    <text evidence="2">The sequence shown here is derived from an EMBL/GenBank/DDBJ whole genome shotgun (WGS) entry which is preliminary data.</text>
</comment>
<keyword evidence="1" id="KW-0472">Membrane</keyword>
<reference evidence="3" key="1">
    <citation type="submission" date="2017-09" db="EMBL/GenBank/DDBJ databases">
        <title>Depth-based differentiation of microbial function through sediment-hosted aquifers and enrichment of novel symbionts in the deep terrestrial subsurface.</title>
        <authorList>
            <person name="Probst A.J."/>
            <person name="Ladd B."/>
            <person name="Jarett J.K."/>
            <person name="Geller-Mcgrath D.E."/>
            <person name="Sieber C.M.K."/>
            <person name="Emerson J.B."/>
            <person name="Anantharaman K."/>
            <person name="Thomas B.C."/>
            <person name="Malmstrom R."/>
            <person name="Stieglmeier M."/>
            <person name="Klingl A."/>
            <person name="Woyke T."/>
            <person name="Ryan C.M."/>
            <person name="Banfield J.F."/>
        </authorList>
    </citation>
    <scope>NUCLEOTIDE SEQUENCE [LARGE SCALE GENOMIC DNA]</scope>
</reference>
<accession>A0A2M8GLX5</accession>
<protein>
    <submittedName>
        <fullName evidence="2">Uncharacterized protein</fullName>
    </submittedName>
</protein>
<gene>
    <name evidence="2" type="ORF">CO007_04105</name>
</gene>
<evidence type="ECO:0000313" key="3">
    <source>
        <dbReference type="Proteomes" id="UP000229370"/>
    </source>
</evidence>
<feature type="transmembrane region" description="Helical" evidence="1">
    <location>
        <begin position="15"/>
        <end position="35"/>
    </location>
</feature>
<dbReference type="Proteomes" id="UP000229370">
    <property type="component" value="Unassembled WGS sequence"/>
</dbReference>
<dbReference type="AlphaFoldDB" id="A0A2M8GLX5"/>
<sequence>MDKKWSHYLHKHTKMITTVVVIVFLFLAAGEYYLFRKVMYVNKMVSEGFMQVKEEIKNLRK</sequence>
<evidence type="ECO:0000313" key="2">
    <source>
        <dbReference type="EMBL" id="PJC81550.1"/>
    </source>
</evidence>
<dbReference type="EMBL" id="PFQK01000071">
    <property type="protein sequence ID" value="PJC81550.1"/>
    <property type="molecule type" value="Genomic_DNA"/>
</dbReference>